<gene>
    <name evidence="2" type="ORF">SAMN05444682_102361</name>
</gene>
<evidence type="ECO:0000313" key="3">
    <source>
        <dbReference type="Proteomes" id="UP000198670"/>
    </source>
</evidence>
<feature type="transmembrane region" description="Helical" evidence="1">
    <location>
        <begin position="98"/>
        <end position="118"/>
    </location>
</feature>
<organism evidence="2 3">
    <name type="scientific">Parapedobacter indicus</name>
    <dbReference type="NCBI Taxonomy" id="1477437"/>
    <lineage>
        <taxon>Bacteria</taxon>
        <taxon>Pseudomonadati</taxon>
        <taxon>Bacteroidota</taxon>
        <taxon>Sphingobacteriia</taxon>
        <taxon>Sphingobacteriales</taxon>
        <taxon>Sphingobacteriaceae</taxon>
        <taxon>Parapedobacter</taxon>
    </lineage>
</organism>
<evidence type="ECO:0000256" key="1">
    <source>
        <dbReference type="SAM" id="Phobius"/>
    </source>
</evidence>
<feature type="transmembrane region" description="Helical" evidence="1">
    <location>
        <begin position="152"/>
        <end position="171"/>
    </location>
</feature>
<name>A0A1I3FJG5_9SPHI</name>
<evidence type="ECO:0000313" key="2">
    <source>
        <dbReference type="EMBL" id="SFI11314.1"/>
    </source>
</evidence>
<dbReference type="AlphaFoldDB" id="A0A1I3FJG5"/>
<reference evidence="2 3" key="1">
    <citation type="submission" date="2016-10" db="EMBL/GenBank/DDBJ databases">
        <authorList>
            <person name="de Groot N.N."/>
        </authorList>
    </citation>
    <scope>NUCLEOTIDE SEQUENCE [LARGE SCALE GENOMIC DNA]</scope>
    <source>
        <strain evidence="2 3">RK1</strain>
    </source>
</reference>
<feature type="transmembrane region" description="Helical" evidence="1">
    <location>
        <begin position="226"/>
        <end position="246"/>
    </location>
</feature>
<keyword evidence="1" id="KW-1133">Transmembrane helix</keyword>
<keyword evidence="1" id="KW-0812">Transmembrane</keyword>
<keyword evidence="3" id="KW-1185">Reference proteome</keyword>
<evidence type="ECO:0008006" key="4">
    <source>
        <dbReference type="Google" id="ProtNLM"/>
    </source>
</evidence>
<dbReference type="OrthoDB" id="704028at2"/>
<feature type="transmembrane region" description="Helical" evidence="1">
    <location>
        <begin position="6"/>
        <end position="25"/>
    </location>
</feature>
<dbReference type="STRING" id="1477437.SAMN05444682_102361"/>
<proteinExistence type="predicted"/>
<keyword evidence="1" id="KW-0472">Membrane</keyword>
<dbReference type="EMBL" id="FOQO01000002">
    <property type="protein sequence ID" value="SFI11314.1"/>
    <property type="molecule type" value="Genomic_DNA"/>
</dbReference>
<feature type="transmembrane region" description="Helical" evidence="1">
    <location>
        <begin position="187"/>
        <end position="211"/>
    </location>
</feature>
<dbReference type="Proteomes" id="UP000198670">
    <property type="component" value="Unassembled WGS sequence"/>
</dbReference>
<protein>
    <recommendedName>
        <fullName evidence="4">Histidine kinase N-terminal 7TM region domain-containing protein</fullName>
    </recommendedName>
</protein>
<accession>A0A1I3FJG5</accession>
<sequence>MHSLVVTFAIIGILFSTLGIAFRVFNGNVRRDPAEVLLGIALFAIMWQVFIHLMILTQQIVKIPNFYNKGIPLYYLVAPAFYFFIRIRLQLEHKLPRYWYIHLIPFVFGLVDILPYMFVEDSEKVAFLKQLIIDPRLGYEHEYGFIHQEAHYILRLFLALIYLMMQWRVLFMTDSTDSTVSSSTLKYLYFLTSLYTLFIAFQIGMFFNILFNRTQGGYILMDVKQLIWLSMLYVLLSLWVCFGPVLRRSK</sequence>
<feature type="transmembrane region" description="Helical" evidence="1">
    <location>
        <begin position="37"/>
        <end position="61"/>
    </location>
</feature>
<feature type="transmembrane region" description="Helical" evidence="1">
    <location>
        <begin position="73"/>
        <end position="91"/>
    </location>
</feature>
<dbReference type="RefSeq" id="WP_090625245.1">
    <property type="nucleotide sequence ID" value="NZ_FOQO01000002.1"/>
</dbReference>